<reference evidence="6 7" key="1">
    <citation type="submission" date="2021-12" db="EMBL/GenBank/DDBJ databases">
        <title>Discovery of the Pendulisporaceae a myxobacterial family with distinct sporulation behavior and unique specialized metabolism.</title>
        <authorList>
            <person name="Garcia R."/>
            <person name="Popoff A."/>
            <person name="Bader C.D."/>
            <person name="Loehr J."/>
            <person name="Walesch S."/>
            <person name="Walt C."/>
            <person name="Boldt J."/>
            <person name="Bunk B."/>
            <person name="Haeckl F.J.F.P.J."/>
            <person name="Gunesch A.P."/>
            <person name="Birkelbach J."/>
            <person name="Nuebel U."/>
            <person name="Pietschmann T."/>
            <person name="Bach T."/>
            <person name="Mueller R."/>
        </authorList>
    </citation>
    <scope>NUCLEOTIDE SEQUENCE [LARGE SCALE GENOMIC DNA]</scope>
    <source>
        <strain evidence="6 7">MSr11954</strain>
    </source>
</reference>
<dbReference type="InterPro" id="IPR058163">
    <property type="entry name" value="LysR-type_TF_proteobact-type"/>
</dbReference>
<dbReference type="RefSeq" id="WP_394828711.1">
    <property type="nucleotide sequence ID" value="NZ_CP089984.1"/>
</dbReference>
<keyword evidence="7" id="KW-1185">Reference proteome</keyword>
<evidence type="ECO:0000256" key="4">
    <source>
        <dbReference type="ARBA" id="ARBA00023163"/>
    </source>
</evidence>
<dbReference type="Proteomes" id="UP001370348">
    <property type="component" value="Chromosome"/>
</dbReference>
<organism evidence="6 7">
    <name type="scientific">Pendulispora albinea</name>
    <dbReference type="NCBI Taxonomy" id="2741071"/>
    <lineage>
        <taxon>Bacteria</taxon>
        <taxon>Pseudomonadati</taxon>
        <taxon>Myxococcota</taxon>
        <taxon>Myxococcia</taxon>
        <taxon>Myxococcales</taxon>
        <taxon>Sorangiineae</taxon>
        <taxon>Pendulisporaceae</taxon>
        <taxon>Pendulispora</taxon>
    </lineage>
</organism>
<name>A0ABZ2M9A2_9BACT</name>
<dbReference type="PANTHER" id="PTHR30537">
    <property type="entry name" value="HTH-TYPE TRANSCRIPTIONAL REGULATOR"/>
    <property type="match status" value="1"/>
</dbReference>
<evidence type="ECO:0000313" key="6">
    <source>
        <dbReference type="EMBL" id="WXB19088.1"/>
    </source>
</evidence>
<protein>
    <submittedName>
        <fullName evidence="6">LysR family transcriptional regulator</fullName>
    </submittedName>
</protein>
<dbReference type="SUPFAM" id="SSF46785">
    <property type="entry name" value="Winged helix' DNA-binding domain"/>
    <property type="match status" value="1"/>
</dbReference>
<dbReference type="EMBL" id="CP089984">
    <property type="protein sequence ID" value="WXB19088.1"/>
    <property type="molecule type" value="Genomic_DNA"/>
</dbReference>
<dbReference type="CDD" id="cd08422">
    <property type="entry name" value="PBP2_CrgA_like"/>
    <property type="match status" value="1"/>
</dbReference>
<evidence type="ECO:0000256" key="1">
    <source>
        <dbReference type="ARBA" id="ARBA00009437"/>
    </source>
</evidence>
<sequence length="314" mass="34120">MRSIDLNLVRAFVAVHETGSFSGAASRLGTPRSTVSRAISALETSLGATLFHRTTRHVSSSSAGSALYERIGPQLHKLESSLADVPEREEVPSGTLRITSTVDLGTMVLADAVARFNLRYPGTRVDVHLTGSLVDLVRDGFDLALRINKPSTRRDSSLVAQRVGTVVIGLYAAPGYLARRGSPRAPVDLAEHDWVAYRSGKYFGLSASGELLLSEAESNSRITPEPRVVCDDMFFMREALRAGAGIGAIPSFLGDPDVASGSLVRLIPRWVEHIGQVYVVHPGRKNLPRKVTAFRDLLVEQLRQRPLSTEVSRP</sequence>
<keyword evidence="3" id="KW-0238">DNA-binding</keyword>
<keyword evidence="4" id="KW-0804">Transcription</keyword>
<evidence type="ECO:0000256" key="3">
    <source>
        <dbReference type="ARBA" id="ARBA00023125"/>
    </source>
</evidence>
<evidence type="ECO:0000259" key="5">
    <source>
        <dbReference type="PROSITE" id="PS50931"/>
    </source>
</evidence>
<keyword evidence="2" id="KW-0805">Transcription regulation</keyword>
<feature type="domain" description="HTH lysR-type" evidence="5">
    <location>
        <begin position="4"/>
        <end position="61"/>
    </location>
</feature>
<dbReference type="InterPro" id="IPR000847">
    <property type="entry name" value="LysR_HTH_N"/>
</dbReference>
<dbReference type="InterPro" id="IPR036388">
    <property type="entry name" value="WH-like_DNA-bd_sf"/>
</dbReference>
<dbReference type="Pfam" id="PF00126">
    <property type="entry name" value="HTH_1"/>
    <property type="match status" value="1"/>
</dbReference>
<comment type="similarity">
    <text evidence="1">Belongs to the LysR transcriptional regulatory family.</text>
</comment>
<dbReference type="Pfam" id="PF03466">
    <property type="entry name" value="LysR_substrate"/>
    <property type="match status" value="1"/>
</dbReference>
<evidence type="ECO:0000313" key="7">
    <source>
        <dbReference type="Proteomes" id="UP001370348"/>
    </source>
</evidence>
<dbReference type="InterPro" id="IPR005119">
    <property type="entry name" value="LysR_subst-bd"/>
</dbReference>
<gene>
    <name evidence="6" type="ORF">LZC94_17840</name>
</gene>
<dbReference type="PANTHER" id="PTHR30537:SF5">
    <property type="entry name" value="HTH-TYPE TRANSCRIPTIONAL ACTIVATOR TTDR-RELATED"/>
    <property type="match status" value="1"/>
</dbReference>
<dbReference type="PROSITE" id="PS50931">
    <property type="entry name" value="HTH_LYSR"/>
    <property type="match status" value="1"/>
</dbReference>
<proteinExistence type="inferred from homology"/>
<evidence type="ECO:0000256" key="2">
    <source>
        <dbReference type="ARBA" id="ARBA00023015"/>
    </source>
</evidence>
<dbReference type="InterPro" id="IPR036390">
    <property type="entry name" value="WH_DNA-bd_sf"/>
</dbReference>
<dbReference type="Gene3D" id="3.40.190.290">
    <property type="match status" value="1"/>
</dbReference>
<dbReference type="SUPFAM" id="SSF53850">
    <property type="entry name" value="Periplasmic binding protein-like II"/>
    <property type="match status" value="1"/>
</dbReference>
<dbReference type="Gene3D" id="1.10.10.10">
    <property type="entry name" value="Winged helix-like DNA-binding domain superfamily/Winged helix DNA-binding domain"/>
    <property type="match status" value="1"/>
</dbReference>
<accession>A0ABZ2M9A2</accession>